<dbReference type="AlphaFoldDB" id="X2LJJ0"/>
<accession>X2LJJ0</accession>
<dbReference type="EMBL" id="KF796602">
    <property type="protein sequence ID" value="AHN97841.1"/>
    <property type="molecule type" value="Genomic_DNA"/>
</dbReference>
<evidence type="ECO:0000313" key="1">
    <source>
        <dbReference type="EMBL" id="AHN97841.1"/>
    </source>
</evidence>
<protein>
    <submittedName>
        <fullName evidence="1">Uncharacterized protein</fullName>
    </submittedName>
</protein>
<reference evidence="1" key="1">
    <citation type="submission" date="2013-10" db="EMBL/GenBank/DDBJ databases">
        <title>Functional metagenomics reveals novel beta-galactosidases not predictable from gene sequences.</title>
        <authorList>
            <person name="Cheng J."/>
            <person name="Engel K."/>
            <person name="Romantsov T."/>
            <person name="Neufeld J.D."/>
            <person name="Rose D.R."/>
            <person name="Charles T.C."/>
        </authorList>
    </citation>
    <scope>NUCLEOTIDE SEQUENCE</scope>
</reference>
<sequence>MNLIQRLWTELQAARKDPVKYQALAERIRREADAFLETLQPHDPKL</sequence>
<proteinExistence type="predicted"/>
<organism evidence="1">
    <name type="scientific">uncultured bacterium lac121</name>
    <dbReference type="NCBI Taxonomy" id="1447236"/>
    <lineage>
        <taxon>Bacteria</taxon>
        <taxon>environmental samples</taxon>
    </lineage>
</organism>
<name>X2LJJ0_9BACT</name>